<dbReference type="GO" id="GO:0005737">
    <property type="term" value="C:cytoplasm"/>
    <property type="evidence" value="ECO:0007669"/>
    <property type="project" value="TreeGrafter"/>
</dbReference>
<dbReference type="InterPro" id="IPR036869">
    <property type="entry name" value="J_dom_sf"/>
</dbReference>
<accession>A0AAF3EC27</accession>
<feature type="compositionally biased region" description="Basic and acidic residues" evidence="2">
    <location>
        <begin position="128"/>
        <end position="148"/>
    </location>
</feature>
<dbReference type="WBParaSite" id="MBELARI_LOCUS11498">
    <property type="protein sequence ID" value="MBELARI_LOCUS11498"/>
    <property type="gene ID" value="MBELARI_LOCUS11498"/>
</dbReference>
<keyword evidence="4" id="KW-1185">Reference proteome</keyword>
<dbReference type="SUPFAM" id="SSF46565">
    <property type="entry name" value="Chaperone J-domain"/>
    <property type="match status" value="1"/>
</dbReference>
<proteinExistence type="predicted"/>
<feature type="region of interest" description="Disordered" evidence="2">
    <location>
        <begin position="117"/>
        <end position="148"/>
    </location>
</feature>
<evidence type="ECO:0000313" key="4">
    <source>
        <dbReference type="Proteomes" id="UP000887575"/>
    </source>
</evidence>
<name>A0AAF3EC27_9BILA</name>
<dbReference type="CDD" id="cd06257">
    <property type="entry name" value="DnaJ"/>
    <property type="match status" value="1"/>
</dbReference>
<evidence type="ECO:0000259" key="3">
    <source>
        <dbReference type="PROSITE" id="PS50076"/>
    </source>
</evidence>
<evidence type="ECO:0000313" key="5">
    <source>
        <dbReference type="WBParaSite" id="MBELARI_LOCUS11498"/>
    </source>
</evidence>
<sequence length="148" mass="16918">MDPIVDSILSGTAKKSPKLYEVLGCTKDASGEQIVAEYRARVRNLHPDKTGFENEEFVKTKLAYETLSDPGTRKIYDLWLDSPLPITFNEFSANQEAIRQSMHWAMAPKTPMVEGIQENPSTAPPMTKWKDQDRYESESVRKFRDYAV</sequence>
<dbReference type="Gene3D" id="1.10.287.110">
    <property type="entry name" value="DnaJ domain"/>
    <property type="match status" value="1"/>
</dbReference>
<evidence type="ECO:0000256" key="2">
    <source>
        <dbReference type="SAM" id="MobiDB-lite"/>
    </source>
</evidence>
<dbReference type="InterPro" id="IPR029827">
    <property type="entry name" value="JDP1-like"/>
</dbReference>
<dbReference type="SMART" id="SM00271">
    <property type="entry name" value="DnaJ"/>
    <property type="match status" value="1"/>
</dbReference>
<dbReference type="PANTHER" id="PTHR44500:SF1">
    <property type="entry name" value="DNAJ HOMOLOG SUBFAMILY C MEMBER 12"/>
    <property type="match status" value="1"/>
</dbReference>
<evidence type="ECO:0000256" key="1">
    <source>
        <dbReference type="ARBA" id="ARBA00023186"/>
    </source>
</evidence>
<dbReference type="Pfam" id="PF00226">
    <property type="entry name" value="DnaJ"/>
    <property type="match status" value="1"/>
</dbReference>
<protein>
    <submittedName>
        <fullName evidence="5">J domain-containing protein</fullName>
    </submittedName>
</protein>
<dbReference type="Proteomes" id="UP000887575">
    <property type="component" value="Unassembled WGS sequence"/>
</dbReference>
<keyword evidence="1" id="KW-0143">Chaperone</keyword>
<reference evidence="5" key="1">
    <citation type="submission" date="2024-02" db="UniProtKB">
        <authorList>
            <consortium name="WormBaseParasite"/>
        </authorList>
    </citation>
    <scope>IDENTIFICATION</scope>
</reference>
<organism evidence="4 5">
    <name type="scientific">Mesorhabditis belari</name>
    <dbReference type="NCBI Taxonomy" id="2138241"/>
    <lineage>
        <taxon>Eukaryota</taxon>
        <taxon>Metazoa</taxon>
        <taxon>Ecdysozoa</taxon>
        <taxon>Nematoda</taxon>
        <taxon>Chromadorea</taxon>
        <taxon>Rhabditida</taxon>
        <taxon>Rhabditina</taxon>
        <taxon>Rhabditomorpha</taxon>
        <taxon>Rhabditoidea</taxon>
        <taxon>Rhabditidae</taxon>
        <taxon>Mesorhabditinae</taxon>
        <taxon>Mesorhabditis</taxon>
    </lineage>
</organism>
<dbReference type="PANTHER" id="PTHR44500">
    <property type="entry name" value="DNAJ HOMOLOG SUBFAMILY C MEMBER 12"/>
    <property type="match status" value="1"/>
</dbReference>
<feature type="domain" description="J" evidence="3">
    <location>
        <begin position="18"/>
        <end position="80"/>
    </location>
</feature>
<dbReference type="InterPro" id="IPR001623">
    <property type="entry name" value="DnaJ_domain"/>
</dbReference>
<dbReference type="PROSITE" id="PS50076">
    <property type="entry name" value="DNAJ_2"/>
    <property type="match status" value="1"/>
</dbReference>
<dbReference type="AlphaFoldDB" id="A0AAF3EC27"/>